<dbReference type="PANTHER" id="PTHR47751">
    <property type="entry name" value="SUPERFAMILY HYDROLASE, PUTATIVE (AFU_ORTHOLOGUE AFUA_2G16580)-RELATED"/>
    <property type="match status" value="1"/>
</dbReference>
<protein>
    <submittedName>
        <fullName evidence="2">Alpha/beta hydrolase</fullName>
    </submittedName>
</protein>
<organism evidence="2 3">
    <name type="scientific">Tsukamurella spumae</name>
    <dbReference type="NCBI Taxonomy" id="44753"/>
    <lineage>
        <taxon>Bacteria</taxon>
        <taxon>Bacillati</taxon>
        <taxon>Actinomycetota</taxon>
        <taxon>Actinomycetes</taxon>
        <taxon>Mycobacteriales</taxon>
        <taxon>Tsukamurellaceae</taxon>
        <taxon>Tsukamurella</taxon>
    </lineage>
</organism>
<dbReference type="EMBL" id="JAAXOQ010000019">
    <property type="protein sequence ID" value="NKY19589.1"/>
    <property type="molecule type" value="Genomic_DNA"/>
</dbReference>
<dbReference type="PANTHER" id="PTHR47751:SF2">
    <property type="entry name" value="DLTD N-TERMINAL DOMAIN PROTEIN (AFU_ORTHOLOGUE AFUA_8G00380)-RELATED"/>
    <property type="match status" value="1"/>
</dbReference>
<dbReference type="RefSeq" id="WP_168546581.1">
    <property type="nucleotide sequence ID" value="NZ_BAAAKS010000050.1"/>
</dbReference>
<accession>A0A846X5K2</accession>
<proteinExistence type="predicted"/>
<dbReference type="InterPro" id="IPR022742">
    <property type="entry name" value="Hydrolase_4"/>
</dbReference>
<evidence type="ECO:0000313" key="2">
    <source>
        <dbReference type="EMBL" id="NKY19589.1"/>
    </source>
</evidence>
<dbReference type="Gene3D" id="3.40.50.1820">
    <property type="entry name" value="alpha/beta hydrolase"/>
    <property type="match status" value="1"/>
</dbReference>
<keyword evidence="2" id="KW-0378">Hydrolase</keyword>
<dbReference type="Gene3D" id="1.10.10.800">
    <property type="match status" value="1"/>
</dbReference>
<name>A0A846X5K2_9ACTN</name>
<dbReference type="Pfam" id="PF12146">
    <property type="entry name" value="Hydrolase_4"/>
    <property type="match status" value="1"/>
</dbReference>
<sequence>MTEQQPIAVARAGVRAERAEFYSGGIKIAAVVYTPQDAPADERRPGVVVCNGMRGIKEWIVPRFGEFFAAAGYTAVVFDHRGLGESGGERGSVLPQGQVEDVRNAITFLESRSDVDPDRIVLWGTSFGGANVICAAAVDQRVKAVATQVAFGDWGRVLRSTLSPEALARLTDEVERDRAERVRTGRSAQISPDLMLDNDESRAAKARSASDVGERPELTFSVESVERIMEYRPELVAGAIAPRPLLIIGSAVDGVIPFSESESLYAHAGEPKRLLSLQIGHYDICEPPGSDSAAQMAVDFLAPVAFPDIATR</sequence>
<evidence type="ECO:0000259" key="1">
    <source>
        <dbReference type="Pfam" id="PF12146"/>
    </source>
</evidence>
<dbReference type="InterPro" id="IPR051411">
    <property type="entry name" value="Polyketide_trans_af380"/>
</dbReference>
<dbReference type="GO" id="GO:0016787">
    <property type="term" value="F:hydrolase activity"/>
    <property type="evidence" value="ECO:0007669"/>
    <property type="project" value="UniProtKB-KW"/>
</dbReference>
<gene>
    <name evidence="2" type="ORF">HF999_14575</name>
</gene>
<feature type="domain" description="Serine aminopeptidase S33" evidence="1">
    <location>
        <begin position="44"/>
        <end position="272"/>
    </location>
</feature>
<dbReference type="SUPFAM" id="SSF53474">
    <property type="entry name" value="alpha/beta-Hydrolases"/>
    <property type="match status" value="1"/>
</dbReference>
<dbReference type="Proteomes" id="UP000582646">
    <property type="component" value="Unassembled WGS sequence"/>
</dbReference>
<comment type="caution">
    <text evidence="2">The sequence shown here is derived from an EMBL/GenBank/DDBJ whole genome shotgun (WGS) entry which is preliminary data.</text>
</comment>
<keyword evidence="3" id="KW-1185">Reference proteome</keyword>
<reference evidence="2 3" key="1">
    <citation type="submission" date="2020-04" db="EMBL/GenBank/DDBJ databases">
        <title>MicrobeNet Type strains.</title>
        <authorList>
            <person name="Nicholson A.C."/>
        </authorList>
    </citation>
    <scope>NUCLEOTIDE SEQUENCE [LARGE SCALE GENOMIC DNA]</scope>
    <source>
        <strain evidence="2 3">DSM 44113</strain>
    </source>
</reference>
<dbReference type="AlphaFoldDB" id="A0A846X5K2"/>
<evidence type="ECO:0000313" key="3">
    <source>
        <dbReference type="Proteomes" id="UP000582646"/>
    </source>
</evidence>
<dbReference type="InterPro" id="IPR029058">
    <property type="entry name" value="AB_hydrolase_fold"/>
</dbReference>